<keyword evidence="1" id="KW-0812">Transmembrane</keyword>
<sequence length="52" mass="5890">MNNAVSYAMDSQVIFQMFFSIVCIAVAIGVSILVLRFMRKFIDFLLEQAGIK</sequence>
<keyword evidence="1" id="KW-1133">Transmembrane helix</keyword>
<feature type="transmembrane region" description="Helical" evidence="1">
    <location>
        <begin position="13"/>
        <end position="35"/>
    </location>
</feature>
<gene>
    <name evidence="2" type="ORF">EHLA_2079</name>
</gene>
<dbReference type="AlphaFoldDB" id="A0A285PU39"/>
<name>A0A285PU39_9FIRM</name>
<reference evidence="3" key="1">
    <citation type="submission" date="2017-09" db="EMBL/GenBank/DDBJ databases">
        <authorList>
            <person name="Shetty A S."/>
        </authorList>
    </citation>
    <scope>NUCLEOTIDE SEQUENCE [LARGE SCALE GENOMIC DNA]</scope>
</reference>
<proteinExistence type="predicted"/>
<accession>A0A285PU39</accession>
<dbReference type="KEGG" id="ehl:EHLA_2079"/>
<organism evidence="2 3">
    <name type="scientific">Anaerobutyricum hallii</name>
    <dbReference type="NCBI Taxonomy" id="39488"/>
    <lineage>
        <taxon>Bacteria</taxon>
        <taxon>Bacillati</taxon>
        <taxon>Bacillota</taxon>
        <taxon>Clostridia</taxon>
        <taxon>Lachnospirales</taxon>
        <taxon>Lachnospiraceae</taxon>
        <taxon>Anaerobutyricum</taxon>
    </lineage>
</organism>
<dbReference type="EMBL" id="LT907978">
    <property type="protein sequence ID" value="SOB72712.1"/>
    <property type="molecule type" value="Genomic_DNA"/>
</dbReference>
<keyword evidence="1" id="KW-0472">Membrane</keyword>
<dbReference type="Proteomes" id="UP000217549">
    <property type="component" value="Chromosome I"/>
</dbReference>
<keyword evidence="3" id="KW-1185">Reference proteome</keyword>
<protein>
    <submittedName>
        <fullName evidence="2">Uncharacterized protein</fullName>
    </submittedName>
</protein>
<dbReference type="RefSeq" id="WP_157908579.1">
    <property type="nucleotide sequence ID" value="NZ_LT907978.1"/>
</dbReference>
<evidence type="ECO:0000313" key="2">
    <source>
        <dbReference type="EMBL" id="SOB72712.1"/>
    </source>
</evidence>
<evidence type="ECO:0000313" key="3">
    <source>
        <dbReference type="Proteomes" id="UP000217549"/>
    </source>
</evidence>
<evidence type="ECO:0000256" key="1">
    <source>
        <dbReference type="SAM" id="Phobius"/>
    </source>
</evidence>